<name>A0A3P1BZJ5_9BACT</name>
<dbReference type="InterPro" id="IPR029486">
    <property type="entry name" value="GH97_N"/>
</dbReference>
<gene>
    <name evidence="5" type="ORF">EHT25_01890</name>
</gene>
<accession>A0A3P1BZJ5</accession>
<dbReference type="InterPro" id="IPR014718">
    <property type="entry name" value="GH-type_carb-bd"/>
</dbReference>
<evidence type="ECO:0000256" key="3">
    <source>
        <dbReference type="ARBA" id="ARBA00022837"/>
    </source>
</evidence>
<dbReference type="AlphaFoldDB" id="A0A3P1BZJ5"/>
<dbReference type="Gene3D" id="2.70.98.10">
    <property type="match status" value="1"/>
</dbReference>
<protein>
    <recommendedName>
        <fullName evidence="4">Glycosyl-hydrolase 97 N-terminal domain-containing protein</fullName>
    </recommendedName>
</protein>
<dbReference type="OrthoDB" id="1109141at2"/>
<evidence type="ECO:0000313" key="5">
    <source>
        <dbReference type="EMBL" id="RRB06575.1"/>
    </source>
</evidence>
<evidence type="ECO:0000256" key="1">
    <source>
        <dbReference type="ARBA" id="ARBA00001913"/>
    </source>
</evidence>
<feature type="domain" description="Glycosyl-hydrolase 97 N-terminal" evidence="4">
    <location>
        <begin position="43"/>
        <end position="108"/>
    </location>
</feature>
<dbReference type="Pfam" id="PF14508">
    <property type="entry name" value="GH97_N"/>
    <property type="match status" value="1"/>
</dbReference>
<dbReference type="GO" id="GO:0030246">
    <property type="term" value="F:carbohydrate binding"/>
    <property type="evidence" value="ECO:0007669"/>
    <property type="project" value="InterPro"/>
</dbReference>
<dbReference type="EMBL" id="RQJO01000007">
    <property type="protein sequence ID" value="RRB06575.1"/>
    <property type="molecule type" value="Genomic_DNA"/>
</dbReference>
<keyword evidence="6" id="KW-1185">Reference proteome</keyword>
<evidence type="ECO:0000259" key="4">
    <source>
        <dbReference type="Pfam" id="PF14508"/>
    </source>
</evidence>
<evidence type="ECO:0000256" key="2">
    <source>
        <dbReference type="ARBA" id="ARBA00011245"/>
    </source>
</evidence>
<keyword evidence="3" id="KW-0106">Calcium</keyword>
<dbReference type="PROSITE" id="PS51257">
    <property type="entry name" value="PROKAR_LIPOPROTEIN"/>
    <property type="match status" value="1"/>
</dbReference>
<dbReference type="Proteomes" id="UP000271925">
    <property type="component" value="Unassembled WGS sequence"/>
</dbReference>
<reference evidence="5 6" key="1">
    <citation type="submission" date="2018-11" db="EMBL/GenBank/DDBJ databases">
        <authorList>
            <person name="Zhou Z."/>
            <person name="Wang G."/>
        </authorList>
    </citation>
    <scope>NUCLEOTIDE SEQUENCE [LARGE SCALE GENOMIC DNA]</scope>
    <source>
        <strain evidence="5 6">KCTC52004</strain>
    </source>
</reference>
<organism evidence="5 6">
    <name type="scientific">Larkinella rosea</name>
    <dbReference type="NCBI Taxonomy" id="2025312"/>
    <lineage>
        <taxon>Bacteria</taxon>
        <taxon>Pseudomonadati</taxon>
        <taxon>Bacteroidota</taxon>
        <taxon>Cytophagia</taxon>
        <taxon>Cytophagales</taxon>
        <taxon>Spirosomataceae</taxon>
        <taxon>Larkinella</taxon>
    </lineage>
</organism>
<proteinExistence type="predicted"/>
<sequence>MGEVAGRFTASLSRFYKNYCLLFLLLGCCQSLVLAQLPILSWSPNRSLHFLVRNAPTGEVSYEVRYKNRPVIKPSTLGFVLSKPRASRTRFRIMAIDSARKEESWKPICR</sequence>
<evidence type="ECO:0000313" key="6">
    <source>
        <dbReference type="Proteomes" id="UP000271925"/>
    </source>
</evidence>
<comment type="cofactor">
    <cofactor evidence="1">
        <name>Ca(2+)</name>
        <dbReference type="ChEBI" id="CHEBI:29108"/>
    </cofactor>
</comment>
<comment type="caution">
    <text evidence="5">The sequence shown here is derived from an EMBL/GenBank/DDBJ whole genome shotgun (WGS) entry which is preliminary data.</text>
</comment>
<comment type="subunit">
    <text evidence="2">Monomer.</text>
</comment>